<evidence type="ECO:0000259" key="1">
    <source>
        <dbReference type="Pfam" id="PF01370"/>
    </source>
</evidence>
<dbReference type="PANTHER" id="PTHR43245">
    <property type="entry name" value="BIFUNCTIONAL POLYMYXIN RESISTANCE PROTEIN ARNA"/>
    <property type="match status" value="1"/>
</dbReference>
<dbReference type="Gene3D" id="3.90.25.10">
    <property type="entry name" value="UDP-galactose 4-epimerase, domain 1"/>
    <property type="match status" value="1"/>
</dbReference>
<dbReference type="EMBL" id="JAROCE010000002">
    <property type="protein sequence ID" value="MFM2720199.1"/>
    <property type="molecule type" value="Genomic_DNA"/>
</dbReference>
<proteinExistence type="predicted"/>
<dbReference type="SUPFAM" id="SSF51735">
    <property type="entry name" value="NAD(P)-binding Rossmann-fold domains"/>
    <property type="match status" value="1"/>
</dbReference>
<evidence type="ECO:0000313" key="2">
    <source>
        <dbReference type="EMBL" id="MFM2720199.1"/>
    </source>
</evidence>
<dbReference type="PANTHER" id="PTHR43245:SF13">
    <property type="entry name" value="UDP-D-APIOSE_UDP-D-XYLOSE SYNTHASE 2"/>
    <property type="match status" value="1"/>
</dbReference>
<dbReference type="Proteomes" id="UP001630303">
    <property type="component" value="Unassembled WGS sequence"/>
</dbReference>
<dbReference type="Pfam" id="PF01370">
    <property type="entry name" value="Epimerase"/>
    <property type="match status" value="1"/>
</dbReference>
<protein>
    <submittedName>
        <fullName evidence="2">NAD-dependent epimerase/dehydratase family protein</fullName>
    </submittedName>
</protein>
<dbReference type="RefSeq" id="WP_239276877.1">
    <property type="nucleotide sequence ID" value="NZ_JAROCE010000002.1"/>
</dbReference>
<dbReference type="InterPro" id="IPR036291">
    <property type="entry name" value="NAD(P)-bd_dom_sf"/>
</dbReference>
<reference evidence="2 3" key="1">
    <citation type="submission" date="2023-03" db="EMBL/GenBank/DDBJ databases">
        <title>MT1 and MT2 Draft Genomes of Novel Species.</title>
        <authorList>
            <person name="Venkateswaran K."/>
        </authorList>
    </citation>
    <scope>NUCLEOTIDE SEQUENCE [LARGE SCALE GENOMIC DNA]</scope>
    <source>
        <strain evidence="2 3">IF8SW-P5</strain>
    </source>
</reference>
<dbReference type="InterPro" id="IPR001509">
    <property type="entry name" value="Epimerase_deHydtase"/>
</dbReference>
<accession>A0ABW9GEM8</accession>
<evidence type="ECO:0000313" key="3">
    <source>
        <dbReference type="Proteomes" id="UP001630303"/>
    </source>
</evidence>
<gene>
    <name evidence="2" type="ORF">P5G46_06760</name>
</gene>
<comment type="caution">
    <text evidence="2">The sequence shown here is derived from an EMBL/GenBank/DDBJ whole genome shotgun (WGS) entry which is preliminary data.</text>
</comment>
<name>A0ABW9GEM8_9MICO</name>
<organism evidence="2 3">
    <name type="scientific">Microbacterium mcarthurae</name>
    <dbReference type="NCBI Taxonomy" id="3035918"/>
    <lineage>
        <taxon>Bacteria</taxon>
        <taxon>Bacillati</taxon>
        <taxon>Actinomycetota</taxon>
        <taxon>Actinomycetes</taxon>
        <taxon>Micrococcales</taxon>
        <taxon>Microbacteriaceae</taxon>
        <taxon>Microbacterium</taxon>
    </lineage>
</organism>
<feature type="domain" description="NAD-dependent epimerase/dehydratase" evidence="1">
    <location>
        <begin position="5"/>
        <end position="236"/>
    </location>
</feature>
<keyword evidence="3" id="KW-1185">Reference proteome</keyword>
<sequence>MARCLVIGANGFLGARLSDALAEAGHDVTGFDRYSRGSRAFSSPDIRIAAGDFLNTADLAAAVEGQQYVFHFLSTTTPATADSEPTVDVRTNVSQSIELLSLCVTAGVQRVFYASSGGAIYGPQRRRVFDENTAPAPVSPYGIGKLTVERYLDYYATTAGLDAVALRISNPYGPHASPAKRQGIIPLTLDRIRRGESVIQVGDGSMVRDYIHVDDLVARILRMVDTRPRYRAYNLGSGHGHSVAEVFAAIRSVVGRDFDVAVVPKPATFVDHVVLDVSRFRREYGADDDRTLTEGIAHTWTEMATR</sequence>
<dbReference type="InterPro" id="IPR050177">
    <property type="entry name" value="Lipid_A_modif_metabolic_enz"/>
</dbReference>
<dbReference type="Gene3D" id="3.40.50.720">
    <property type="entry name" value="NAD(P)-binding Rossmann-like Domain"/>
    <property type="match status" value="1"/>
</dbReference>